<dbReference type="InterPro" id="IPR002033">
    <property type="entry name" value="TatC"/>
</dbReference>
<evidence type="ECO:0000313" key="8">
    <source>
        <dbReference type="Proteomes" id="UP000664277"/>
    </source>
</evidence>
<comment type="subcellular location">
    <subcellularLocation>
        <location evidence="5">Cell membrane</location>
        <topology evidence="5">Multi-pass membrane protein</topology>
    </subcellularLocation>
    <subcellularLocation>
        <location evidence="1">Membrane</location>
        <topology evidence="1">Multi-pass membrane protein</topology>
    </subcellularLocation>
</comment>
<comment type="subunit">
    <text evidence="5">Forms a complex with TatA.</text>
</comment>
<keyword evidence="5" id="KW-1003">Cell membrane</keyword>
<feature type="transmembrane region" description="Helical" evidence="5">
    <location>
        <begin position="253"/>
        <end position="269"/>
    </location>
</feature>
<feature type="transmembrane region" description="Helical" evidence="5">
    <location>
        <begin position="214"/>
        <end position="241"/>
    </location>
</feature>
<keyword evidence="5" id="KW-0811">Translocation</keyword>
<gene>
    <name evidence="5 7" type="primary">tatC</name>
    <name evidence="7" type="ORF">J0M35_18315</name>
</gene>
<keyword evidence="4 5" id="KW-0472">Membrane</keyword>
<organism evidence="7 8">
    <name type="scientific">Candidatus Obscuribacter phosphatis</name>
    <dbReference type="NCBI Taxonomy" id="1906157"/>
    <lineage>
        <taxon>Bacteria</taxon>
        <taxon>Bacillati</taxon>
        <taxon>Candidatus Melainabacteria</taxon>
        <taxon>Candidatus Obscuribacterales</taxon>
        <taxon>Candidatus Obscuribacteraceae</taxon>
        <taxon>Candidatus Obscuribacter</taxon>
    </lineage>
</organism>
<feature type="transmembrane region" description="Helical" evidence="5">
    <location>
        <begin position="170"/>
        <end position="194"/>
    </location>
</feature>
<evidence type="ECO:0000256" key="1">
    <source>
        <dbReference type="ARBA" id="ARBA00004141"/>
    </source>
</evidence>
<feature type="transmembrane region" description="Helical" evidence="5">
    <location>
        <begin position="90"/>
        <end position="108"/>
    </location>
</feature>
<keyword evidence="2 5" id="KW-0812">Transmembrane</keyword>
<feature type="region of interest" description="Disordered" evidence="6">
    <location>
        <begin position="1"/>
        <end position="72"/>
    </location>
</feature>
<feature type="compositionally biased region" description="Acidic residues" evidence="6">
    <location>
        <begin position="60"/>
        <end position="69"/>
    </location>
</feature>
<evidence type="ECO:0000256" key="4">
    <source>
        <dbReference type="ARBA" id="ARBA00023136"/>
    </source>
</evidence>
<dbReference type="GO" id="GO:0043953">
    <property type="term" value="P:protein transport by the Tat complex"/>
    <property type="evidence" value="ECO:0007669"/>
    <property type="project" value="UniProtKB-UniRule"/>
</dbReference>
<accession>A0A8J7TNZ6</accession>
<dbReference type="PANTHER" id="PTHR30371">
    <property type="entry name" value="SEC-INDEPENDENT PROTEIN TRANSLOCASE PROTEIN TATC"/>
    <property type="match status" value="1"/>
</dbReference>
<dbReference type="GO" id="GO:0065002">
    <property type="term" value="P:intracellular protein transmembrane transport"/>
    <property type="evidence" value="ECO:0007669"/>
    <property type="project" value="TreeGrafter"/>
</dbReference>
<comment type="similarity">
    <text evidence="5">Belongs to the TatC family.</text>
</comment>
<keyword evidence="3 5" id="KW-1133">Transmembrane helix</keyword>
<dbReference type="Proteomes" id="UP000664277">
    <property type="component" value="Unassembled WGS sequence"/>
</dbReference>
<keyword evidence="5" id="KW-0813">Transport</keyword>
<evidence type="ECO:0000256" key="6">
    <source>
        <dbReference type="SAM" id="MobiDB-lite"/>
    </source>
</evidence>
<dbReference type="GO" id="GO:0033281">
    <property type="term" value="C:TAT protein transport complex"/>
    <property type="evidence" value="ECO:0007669"/>
    <property type="project" value="UniProtKB-UniRule"/>
</dbReference>
<feature type="compositionally biased region" description="Basic and acidic residues" evidence="6">
    <location>
        <begin position="1"/>
        <end position="15"/>
    </location>
</feature>
<feature type="compositionally biased region" description="Basic and acidic residues" evidence="6">
    <location>
        <begin position="50"/>
        <end position="59"/>
    </location>
</feature>
<evidence type="ECO:0000256" key="5">
    <source>
        <dbReference type="HAMAP-Rule" id="MF_00902"/>
    </source>
</evidence>
<sequence>MNLEQSEIKEEHEPTLRQIAEEEENRLHFDEEESGFSSLSVDPEAYTESDIERQNQEQAKEDDDTEEADDKSMTIVEHLDELRWRIIRSLSYVFIAFIAALFYTKRILQFLEKPAGNITFQALSIEEPLLVFFKVAFYTALITASPFILNEVARFVAPGLTRKERRILTPVIVGGPILFLSGAAFAYFCLLPPMLHFFGSFGQGVSPINQRLDFYISLVSSIMLYMGLAFQIPIVIFAMSMAGLVTSNQLIKVWRYAVFGATVLAAIITPDPTAFSMLLVMAALCGLYFLSVLLLKVFGK</sequence>
<reference evidence="7" key="1">
    <citation type="submission" date="2021-02" db="EMBL/GenBank/DDBJ databases">
        <title>Genome-Resolved Metagenomics of a Microbial Community Performing Photosynthetic Biological Nutrient Removal.</title>
        <authorList>
            <person name="Mcdaniel E.A."/>
        </authorList>
    </citation>
    <scope>NUCLEOTIDE SEQUENCE</scope>
    <source>
        <strain evidence="7">UWPOB_OBS1</strain>
    </source>
</reference>
<protein>
    <recommendedName>
        <fullName evidence="5">Sec-independent protein translocase protein TatC</fullName>
    </recommendedName>
</protein>
<evidence type="ECO:0000256" key="2">
    <source>
        <dbReference type="ARBA" id="ARBA00022692"/>
    </source>
</evidence>
<dbReference type="GO" id="GO:0009977">
    <property type="term" value="F:proton motive force dependent protein transmembrane transporter activity"/>
    <property type="evidence" value="ECO:0007669"/>
    <property type="project" value="TreeGrafter"/>
</dbReference>
<feature type="transmembrane region" description="Helical" evidence="5">
    <location>
        <begin position="128"/>
        <end position="149"/>
    </location>
</feature>
<dbReference type="NCBIfam" id="TIGR00945">
    <property type="entry name" value="tatC"/>
    <property type="match status" value="1"/>
</dbReference>
<comment type="function">
    <text evidence="5">Part of the twin-arginine translocation (Tat) system that transports large folded proteins containing a characteristic twin-arginine motif in their signal peptide across membranes.</text>
</comment>
<dbReference type="AlphaFoldDB" id="A0A8J7TNZ6"/>
<feature type="transmembrane region" description="Helical" evidence="5">
    <location>
        <begin position="275"/>
        <end position="295"/>
    </location>
</feature>
<comment type="caution">
    <text evidence="7">The sequence shown here is derived from an EMBL/GenBank/DDBJ whole genome shotgun (WGS) entry which is preliminary data.</text>
</comment>
<dbReference type="Pfam" id="PF00902">
    <property type="entry name" value="TatC"/>
    <property type="match status" value="1"/>
</dbReference>
<dbReference type="PRINTS" id="PR01840">
    <property type="entry name" value="TATCFAMILY"/>
</dbReference>
<name>A0A8J7TNZ6_9BACT</name>
<evidence type="ECO:0000313" key="7">
    <source>
        <dbReference type="EMBL" id="MBN8662330.1"/>
    </source>
</evidence>
<keyword evidence="5" id="KW-0653">Protein transport</keyword>
<dbReference type="EMBL" id="JAFLCK010000036">
    <property type="protein sequence ID" value="MBN8662330.1"/>
    <property type="molecule type" value="Genomic_DNA"/>
</dbReference>
<evidence type="ECO:0000256" key="3">
    <source>
        <dbReference type="ARBA" id="ARBA00022989"/>
    </source>
</evidence>
<proteinExistence type="inferred from homology"/>
<dbReference type="PANTHER" id="PTHR30371:SF0">
    <property type="entry name" value="SEC-INDEPENDENT PROTEIN TRANSLOCASE PROTEIN TATC, CHLOROPLASTIC-RELATED"/>
    <property type="match status" value="1"/>
</dbReference>
<dbReference type="HAMAP" id="MF_00902">
    <property type="entry name" value="TatC"/>
    <property type="match status" value="1"/>
</dbReference>